<protein>
    <recommendedName>
        <fullName evidence="3">Amastin-like surface protein-like protein</fullName>
    </recommendedName>
</protein>
<reference evidence="2" key="1">
    <citation type="submission" date="2012-08" db="EMBL/GenBank/DDBJ databases">
        <title>Comparative genomics of metastatic and non-metastatic Leishmania guyanensis provides insights into polygenic factors involved in Leishmania RNA virus infection.</title>
        <authorList>
            <person name="Smith D."/>
            <person name="Hertz-Fowler C."/>
            <person name="Martin R."/>
            <person name="Dickens N."/>
            <person name="Fasel N."/>
            <person name="Falquet L."/>
            <person name="Beverley S."/>
            <person name="Zangger H."/>
            <person name="Calderon-Copete S."/>
            <person name="Mottram J."/>
            <person name="Xenarios I."/>
        </authorList>
    </citation>
    <scope>NUCLEOTIDE SEQUENCE</scope>
    <source>
        <strain evidence="2">MHOM/BR/75/M4147/SSU:IR2SAT-LUC</strain>
    </source>
</reference>
<dbReference type="EMBL" id="CALQ01000229">
    <property type="protein sequence ID" value="CCM13252.1"/>
    <property type="molecule type" value="Genomic_DNA"/>
</dbReference>
<evidence type="ECO:0000313" key="2">
    <source>
        <dbReference type="EMBL" id="CCM13252.1"/>
    </source>
</evidence>
<feature type="transmembrane region" description="Helical" evidence="1">
    <location>
        <begin position="251"/>
        <end position="272"/>
    </location>
</feature>
<sequence>MVSEGTKMNMMRGSVVVSAAAAALYLGATAMLPIFQLNVDKLNSSITQFLWTTDIYTPLGEKHMSVKSFLKNCDNLVTAFQVAQVSTLLGIAALTLAFLCAVFHMTPTFTQSRYRVRTVCGAPICTLLTVALIATGVNCYLMHAMYENKWCENSAYEPMVATHFSSPLTSALTQPSRRYLHKVWQYWRFFSIPRLSTKPRLSSQPKTTLGKSDDAVMLILTHRLFGDCNPFDGCIVSFREMGFKVVAGWQATWAALAVAITAFFAELMVVIVGGRRLVEAGVGESAVALLQGEDERLL</sequence>
<accession>A0A1E1IPU6</accession>
<keyword evidence="1" id="KW-1133">Transmembrane helix</keyword>
<feature type="transmembrane region" description="Helical" evidence="1">
    <location>
        <begin position="118"/>
        <end position="143"/>
    </location>
</feature>
<name>A0A1E1IPU6_LEIGU</name>
<feature type="transmembrane region" description="Helical" evidence="1">
    <location>
        <begin position="85"/>
        <end position="106"/>
    </location>
</feature>
<proteinExistence type="predicted"/>
<keyword evidence="1" id="KW-0472">Membrane</keyword>
<gene>
    <name evidence="2" type="primary">LgM4147LRVhigh.08.00250.00470</name>
    <name evidence="2" type="ORF">BN36_0807640</name>
</gene>
<keyword evidence="1" id="KW-0812">Transmembrane</keyword>
<evidence type="ECO:0008006" key="3">
    <source>
        <dbReference type="Google" id="ProtNLM"/>
    </source>
</evidence>
<evidence type="ECO:0000256" key="1">
    <source>
        <dbReference type="SAM" id="Phobius"/>
    </source>
</evidence>
<dbReference type="AlphaFoldDB" id="A0A1E1IPU6"/>
<organism evidence="2">
    <name type="scientific">Leishmania guyanensis</name>
    <dbReference type="NCBI Taxonomy" id="5670"/>
    <lineage>
        <taxon>Eukaryota</taxon>
        <taxon>Discoba</taxon>
        <taxon>Euglenozoa</taxon>
        <taxon>Kinetoplastea</taxon>
        <taxon>Metakinetoplastina</taxon>
        <taxon>Trypanosomatida</taxon>
        <taxon>Trypanosomatidae</taxon>
        <taxon>Leishmaniinae</taxon>
        <taxon>Leishmania</taxon>
        <taxon>Leishmania guyanensis species complex</taxon>
    </lineage>
</organism>